<proteinExistence type="predicted"/>
<evidence type="ECO:0008006" key="4">
    <source>
        <dbReference type="Google" id="ProtNLM"/>
    </source>
</evidence>
<name>A0A1H6DAP9_9ACTN</name>
<gene>
    <name evidence="2" type="ORF">SAMN05216223_113121</name>
</gene>
<organism evidence="2 3">
    <name type="scientific">Actinacidiphila yanglinensis</name>
    <dbReference type="NCBI Taxonomy" id="310779"/>
    <lineage>
        <taxon>Bacteria</taxon>
        <taxon>Bacillati</taxon>
        <taxon>Actinomycetota</taxon>
        <taxon>Actinomycetes</taxon>
        <taxon>Kitasatosporales</taxon>
        <taxon>Streptomycetaceae</taxon>
        <taxon>Actinacidiphila</taxon>
    </lineage>
</organism>
<evidence type="ECO:0000256" key="1">
    <source>
        <dbReference type="SAM" id="MobiDB-lite"/>
    </source>
</evidence>
<dbReference type="Proteomes" id="UP000236754">
    <property type="component" value="Unassembled WGS sequence"/>
</dbReference>
<keyword evidence="3" id="KW-1185">Reference proteome</keyword>
<feature type="compositionally biased region" description="Low complexity" evidence="1">
    <location>
        <begin position="167"/>
        <end position="190"/>
    </location>
</feature>
<dbReference type="Gene3D" id="2.70.98.10">
    <property type="match status" value="1"/>
</dbReference>
<accession>A0A1H6DAP9</accession>
<feature type="region of interest" description="Disordered" evidence="1">
    <location>
        <begin position="161"/>
        <end position="204"/>
    </location>
</feature>
<dbReference type="EMBL" id="FNVU01000013">
    <property type="protein sequence ID" value="SEG82262.1"/>
    <property type="molecule type" value="Genomic_DNA"/>
</dbReference>
<reference evidence="2 3" key="1">
    <citation type="submission" date="2016-10" db="EMBL/GenBank/DDBJ databases">
        <authorList>
            <person name="de Groot N.N."/>
        </authorList>
    </citation>
    <scope>NUCLEOTIDE SEQUENCE [LARGE SCALE GENOMIC DNA]</scope>
    <source>
        <strain evidence="2 3">CGMCC 4.2023</strain>
    </source>
</reference>
<evidence type="ECO:0000313" key="2">
    <source>
        <dbReference type="EMBL" id="SEG82262.1"/>
    </source>
</evidence>
<evidence type="ECO:0000313" key="3">
    <source>
        <dbReference type="Proteomes" id="UP000236754"/>
    </source>
</evidence>
<dbReference type="InterPro" id="IPR014718">
    <property type="entry name" value="GH-type_carb-bd"/>
</dbReference>
<dbReference type="AlphaFoldDB" id="A0A1H6DAP9"/>
<sequence length="304" mass="31662">MSRVPADVTVRTDPAHGGRWTSLRTGAREWLWHRDEPRRPGVVPGDAFADAGGLEECVPTVRGTPDHGAAWTRRWTDDGDGTHTVHCPGFALTRRIRHQPGRAVADYRLTAAPGLRFLWAAHALLDVSPAARLDLPPATPARFYADGGAAWTPFAWPRAAGAGGGAPARTGPAADDPGPAADDLGADRAGSPNVPGGASARDIPFDRLGPDDGTAAGAIALTPGAAVHDGADTLRFALEADDGQPVSVAVWRNLRGFPEDAPYRSIGVEPMLGRVFDLAAAGEGDAAVVPAGGEVRWRLTVTAV</sequence>
<dbReference type="GO" id="GO:0030246">
    <property type="term" value="F:carbohydrate binding"/>
    <property type="evidence" value="ECO:0007669"/>
    <property type="project" value="InterPro"/>
</dbReference>
<protein>
    <recommendedName>
        <fullName evidence="4">Galactose mutarotase</fullName>
    </recommendedName>
</protein>